<evidence type="ECO:0000313" key="3">
    <source>
        <dbReference type="Proteomes" id="UP001603013"/>
    </source>
</evidence>
<name>A0ABW6Y9R1_9ACTN</name>
<gene>
    <name evidence="2" type="ORF">ACF05T_10745</name>
</gene>
<comment type="caution">
    <text evidence="2">The sequence shown here is derived from an EMBL/GenBank/DDBJ whole genome shotgun (WGS) entry which is preliminary data.</text>
</comment>
<sequence length="82" mass="9145">MTQEPDADEDPAARPGTRADIRAGTRADAPCADPREALARAAFRAARDAGTHRALRTRRRDDWRPARVRGRAGRRPTRDGER</sequence>
<protein>
    <recommendedName>
        <fullName evidence="4">Acyl-CoA carboxylase subunit epsilon</fullName>
    </recommendedName>
</protein>
<proteinExistence type="predicted"/>
<dbReference type="Proteomes" id="UP001603013">
    <property type="component" value="Unassembled WGS sequence"/>
</dbReference>
<feature type="compositionally biased region" description="Acidic residues" evidence="1">
    <location>
        <begin position="1"/>
        <end position="10"/>
    </location>
</feature>
<accession>A0ABW6Y9R1</accession>
<dbReference type="EMBL" id="JBIBSM010000005">
    <property type="protein sequence ID" value="MFF8276568.1"/>
    <property type="molecule type" value="Genomic_DNA"/>
</dbReference>
<keyword evidence="3" id="KW-1185">Reference proteome</keyword>
<feature type="region of interest" description="Disordered" evidence="1">
    <location>
        <begin position="1"/>
        <end position="28"/>
    </location>
</feature>
<evidence type="ECO:0000313" key="2">
    <source>
        <dbReference type="EMBL" id="MFF8276568.1"/>
    </source>
</evidence>
<evidence type="ECO:0008006" key="4">
    <source>
        <dbReference type="Google" id="ProtNLM"/>
    </source>
</evidence>
<feature type="compositionally biased region" description="Basic residues" evidence="1">
    <location>
        <begin position="66"/>
        <end position="75"/>
    </location>
</feature>
<reference evidence="2 3" key="1">
    <citation type="submission" date="2024-10" db="EMBL/GenBank/DDBJ databases">
        <title>The Natural Products Discovery Center: Release of the First 8490 Sequenced Strains for Exploring Actinobacteria Biosynthetic Diversity.</title>
        <authorList>
            <person name="Kalkreuter E."/>
            <person name="Kautsar S.A."/>
            <person name="Yang D."/>
            <person name="Bader C.D."/>
            <person name="Teijaro C.N."/>
            <person name="Fluegel L."/>
            <person name="Davis C.M."/>
            <person name="Simpson J.R."/>
            <person name="Lauterbach L."/>
            <person name="Steele A.D."/>
            <person name="Gui C."/>
            <person name="Meng S."/>
            <person name="Li G."/>
            <person name="Viehrig K."/>
            <person name="Ye F."/>
            <person name="Su P."/>
            <person name="Kiefer A.F."/>
            <person name="Nichols A."/>
            <person name="Cepeda A.J."/>
            <person name="Yan W."/>
            <person name="Fan B."/>
            <person name="Jiang Y."/>
            <person name="Adhikari A."/>
            <person name="Zheng C.-J."/>
            <person name="Schuster L."/>
            <person name="Cowan T.M."/>
            <person name="Smanski M.J."/>
            <person name="Chevrette M.G."/>
            <person name="De Carvalho L.P.S."/>
            <person name="Shen B."/>
        </authorList>
    </citation>
    <scope>NUCLEOTIDE SEQUENCE [LARGE SCALE GENOMIC DNA]</scope>
    <source>
        <strain evidence="2 3">NPDC015755</strain>
    </source>
</reference>
<evidence type="ECO:0000256" key="1">
    <source>
        <dbReference type="SAM" id="MobiDB-lite"/>
    </source>
</evidence>
<organism evidence="2 3">
    <name type="scientific">Streptomyces lateritius</name>
    <dbReference type="NCBI Taxonomy" id="67313"/>
    <lineage>
        <taxon>Bacteria</taxon>
        <taxon>Bacillati</taxon>
        <taxon>Actinomycetota</taxon>
        <taxon>Actinomycetes</taxon>
        <taxon>Kitasatosporales</taxon>
        <taxon>Streptomycetaceae</taxon>
        <taxon>Streptomyces</taxon>
    </lineage>
</organism>
<dbReference type="RefSeq" id="WP_391934054.1">
    <property type="nucleotide sequence ID" value="NZ_JBIBSM010000005.1"/>
</dbReference>
<feature type="region of interest" description="Disordered" evidence="1">
    <location>
        <begin position="48"/>
        <end position="82"/>
    </location>
</feature>